<evidence type="ECO:0008006" key="3">
    <source>
        <dbReference type="Google" id="ProtNLM"/>
    </source>
</evidence>
<dbReference type="RefSeq" id="WP_155035876.1">
    <property type="nucleotide sequence ID" value="NZ_JBHTIG010000001.1"/>
</dbReference>
<dbReference type="Proteomes" id="UP000488936">
    <property type="component" value="Unassembled WGS sequence"/>
</dbReference>
<dbReference type="OrthoDB" id="997423at2"/>
<accession>A0A7K1GLW1</accession>
<dbReference type="PROSITE" id="PS00018">
    <property type="entry name" value="EF_HAND_1"/>
    <property type="match status" value="1"/>
</dbReference>
<evidence type="ECO:0000313" key="2">
    <source>
        <dbReference type="Proteomes" id="UP000488936"/>
    </source>
</evidence>
<comment type="caution">
    <text evidence="1">The sequence shown here is derived from an EMBL/GenBank/DDBJ whole genome shotgun (WGS) entry which is preliminary data.</text>
</comment>
<protein>
    <recommendedName>
        <fullName evidence="3">EF-hand domain-containing protein</fullName>
    </recommendedName>
</protein>
<gene>
    <name evidence="1" type="ORF">GJV77_08115</name>
</gene>
<sequence length="257" mass="29511">MKVKIGVLSMILGFVAMGCQQEEKPKVIYPDKAEVTTVDTKDNQRELSSVEDIRISDLPITMGETDYLLHPVGEVRVYSTGSKYSGKINQYSYTVSNFSPDELTGNLANIMFQHKDSLDIRPLTEQKVMIYSATYLKSIAERYKKHYIVYRVYDKDTNKDGLIDANDIKTLYISEVDGTGFMKLTVDLQEFLDWTVVDAQHRLYFRTVEDINKNGAFDKDDNVNYYYVDLMKKELEVIAYNPLAVKKVAEVNEELAQ</sequence>
<dbReference type="AlphaFoldDB" id="A0A7K1GLW1"/>
<keyword evidence="2" id="KW-1185">Reference proteome</keyword>
<dbReference type="SUPFAM" id="SSF47473">
    <property type="entry name" value="EF-hand"/>
    <property type="match status" value="1"/>
</dbReference>
<reference evidence="1 2" key="1">
    <citation type="journal article" date="2006" name="Int. J. Syst. Evol. Microbiol.">
        <title>Myroides pelagicus sp. nov., isolated from seawater in Thailand.</title>
        <authorList>
            <person name="Yoon J."/>
            <person name="Maneerat S."/>
            <person name="Kawai F."/>
            <person name="Yokota A."/>
        </authorList>
    </citation>
    <scope>NUCLEOTIDE SEQUENCE [LARGE SCALE GENOMIC DNA]</scope>
    <source>
        <strain evidence="1 2">SM1T</strain>
    </source>
</reference>
<evidence type="ECO:0000313" key="1">
    <source>
        <dbReference type="EMBL" id="MTH29882.1"/>
    </source>
</evidence>
<dbReference type="InterPro" id="IPR011992">
    <property type="entry name" value="EF-hand-dom_pair"/>
</dbReference>
<organism evidence="1 2">
    <name type="scientific">Myroides pelagicus</name>
    <dbReference type="NCBI Taxonomy" id="270914"/>
    <lineage>
        <taxon>Bacteria</taxon>
        <taxon>Pseudomonadati</taxon>
        <taxon>Bacteroidota</taxon>
        <taxon>Flavobacteriia</taxon>
        <taxon>Flavobacteriales</taxon>
        <taxon>Flavobacteriaceae</taxon>
        <taxon>Myroides</taxon>
    </lineage>
</organism>
<name>A0A7K1GLW1_9FLAO</name>
<dbReference type="InterPro" id="IPR018247">
    <property type="entry name" value="EF_Hand_1_Ca_BS"/>
</dbReference>
<dbReference type="PROSITE" id="PS51257">
    <property type="entry name" value="PROKAR_LIPOPROTEIN"/>
    <property type="match status" value="1"/>
</dbReference>
<dbReference type="EMBL" id="WMJY01000015">
    <property type="protein sequence ID" value="MTH29882.1"/>
    <property type="molecule type" value="Genomic_DNA"/>
</dbReference>
<proteinExistence type="predicted"/>